<proteinExistence type="predicted"/>
<dbReference type="STRING" id="442562.Rumeso_00752"/>
<protein>
    <recommendedName>
        <fullName evidence="1">DUF6894 domain-containing protein</fullName>
    </recommendedName>
</protein>
<feature type="domain" description="DUF6894" evidence="1">
    <location>
        <begin position="4"/>
        <end position="70"/>
    </location>
</feature>
<reference evidence="2 3" key="1">
    <citation type="submission" date="2013-02" db="EMBL/GenBank/DDBJ databases">
        <authorList>
            <person name="Fiebig A."/>
            <person name="Goeker M."/>
            <person name="Klenk H.-P.P."/>
        </authorList>
    </citation>
    <scope>NUCLEOTIDE SEQUENCE [LARGE SCALE GENOMIC DNA]</scope>
    <source>
        <strain evidence="2 3">DSM 19309</strain>
    </source>
</reference>
<dbReference type="AlphaFoldDB" id="A0A017HT95"/>
<evidence type="ECO:0000313" key="2">
    <source>
        <dbReference type="EMBL" id="EYD77586.1"/>
    </source>
</evidence>
<name>A0A017HT95_9RHOB</name>
<keyword evidence="3" id="KW-1185">Reference proteome</keyword>
<comment type="caution">
    <text evidence="2">The sequence shown here is derived from an EMBL/GenBank/DDBJ whole genome shotgun (WGS) entry which is preliminary data.</text>
</comment>
<dbReference type="Pfam" id="PF21834">
    <property type="entry name" value="DUF6894"/>
    <property type="match status" value="1"/>
</dbReference>
<gene>
    <name evidence="2" type="ORF">Rumeso_00752</name>
</gene>
<evidence type="ECO:0000313" key="3">
    <source>
        <dbReference type="Proteomes" id="UP000019666"/>
    </source>
</evidence>
<evidence type="ECO:0000259" key="1">
    <source>
        <dbReference type="Pfam" id="PF21834"/>
    </source>
</evidence>
<accession>A0A017HT95</accession>
<dbReference type="EMBL" id="AOSK01000024">
    <property type="protein sequence ID" value="EYD77586.1"/>
    <property type="molecule type" value="Genomic_DNA"/>
</dbReference>
<dbReference type="Proteomes" id="UP000019666">
    <property type="component" value="Unassembled WGS sequence"/>
</dbReference>
<sequence length="97" mass="10612">MSCYHFHMEGHASASERVEMRLDDPEEARAHTIVAVGDMLRRAGAGFWNGPEWQIDVTDETGRLVCTLTVQGRAADAFHEDWAVAAAQVQPAMASVA</sequence>
<organism evidence="2 3">
    <name type="scientific">Rubellimicrobium mesophilum DSM 19309</name>
    <dbReference type="NCBI Taxonomy" id="442562"/>
    <lineage>
        <taxon>Bacteria</taxon>
        <taxon>Pseudomonadati</taxon>
        <taxon>Pseudomonadota</taxon>
        <taxon>Alphaproteobacteria</taxon>
        <taxon>Rhodobacterales</taxon>
        <taxon>Roseobacteraceae</taxon>
        <taxon>Rubellimicrobium</taxon>
    </lineage>
</organism>
<dbReference type="InterPro" id="IPR054189">
    <property type="entry name" value="DUF6894"/>
</dbReference>
<dbReference type="HOGENOM" id="CLU_163135_3_1_5"/>